<dbReference type="PANTHER" id="PTHR48418">
    <property type="entry name" value="TRNA WYBUTOSINE-SYNTHESIZING PROTEIN 3"/>
    <property type="match status" value="1"/>
</dbReference>
<dbReference type="AlphaFoldDB" id="A0A7J4K0F3"/>
<dbReference type="Gene3D" id="3.30.1960.10">
    <property type="entry name" value="tRNA wybutosine-synthesizing-like"/>
    <property type="match status" value="1"/>
</dbReference>
<name>A0A7J4K0F3_9ARCH</name>
<proteinExistence type="inferred from homology"/>
<dbReference type="PANTHER" id="PTHR48418:SF1">
    <property type="entry name" value="TRNA WYBUTOSINE-SYNTHESIZING PROTEIN 3"/>
    <property type="match status" value="1"/>
</dbReference>
<dbReference type="InterPro" id="IPR003827">
    <property type="entry name" value="tRNA_yW-synthesising"/>
</dbReference>
<gene>
    <name evidence="8" type="ORF">HA222_03150</name>
    <name evidence="9" type="ORF">HA227_02680</name>
    <name evidence="10" type="ORF">J4478_04400</name>
</gene>
<dbReference type="GO" id="GO:0008033">
    <property type="term" value="P:tRNA processing"/>
    <property type="evidence" value="ECO:0007669"/>
    <property type="project" value="UniProtKB-KW"/>
</dbReference>
<dbReference type="Proteomes" id="UP000527315">
    <property type="component" value="Unassembled WGS sequence"/>
</dbReference>
<dbReference type="GO" id="GO:0032259">
    <property type="term" value="P:methylation"/>
    <property type="evidence" value="ECO:0007669"/>
    <property type="project" value="UniProtKB-KW"/>
</dbReference>
<evidence type="ECO:0000256" key="6">
    <source>
        <dbReference type="ARBA" id="ARBA00030554"/>
    </source>
</evidence>
<evidence type="ECO:0000259" key="7">
    <source>
        <dbReference type="Pfam" id="PF02676"/>
    </source>
</evidence>
<reference evidence="10" key="3">
    <citation type="submission" date="2021-05" db="EMBL/GenBank/DDBJ databases">
        <title>Protein family content uncovers lineage relationships and bacterial pathway maintenance mechanisms in DPANN archaea.</title>
        <authorList>
            <person name="Castelle C.J."/>
            <person name="Meheust R."/>
            <person name="Jaffe A.L."/>
            <person name="Seitz K."/>
            <person name="Gong X."/>
            <person name="Baker B.J."/>
            <person name="Banfield J.F."/>
        </authorList>
    </citation>
    <scope>NUCLEOTIDE SEQUENCE</scope>
    <source>
        <strain evidence="10">RIFCSPLOWO2_01_FULL_43_13</strain>
    </source>
</reference>
<evidence type="ECO:0000256" key="4">
    <source>
        <dbReference type="ARBA" id="ARBA00022691"/>
    </source>
</evidence>
<evidence type="ECO:0000256" key="2">
    <source>
        <dbReference type="ARBA" id="ARBA00022603"/>
    </source>
</evidence>
<evidence type="ECO:0000256" key="1">
    <source>
        <dbReference type="ARBA" id="ARBA00008569"/>
    </source>
</evidence>
<dbReference type="SUPFAM" id="SSF111278">
    <property type="entry name" value="SSo0622-like"/>
    <property type="match status" value="1"/>
</dbReference>
<comment type="caution">
    <text evidence="8">The sequence shown here is derived from an EMBL/GenBank/DDBJ whole genome shotgun (WGS) entry which is preliminary data.</text>
</comment>
<keyword evidence="3" id="KW-0808">Transferase</keyword>
<keyword evidence="4" id="KW-0949">S-adenosyl-L-methionine</keyword>
<dbReference type="EMBL" id="DUFJ01000063">
    <property type="protein sequence ID" value="HIH33136.1"/>
    <property type="molecule type" value="Genomic_DNA"/>
</dbReference>
<sequence length="202" mass="23815">MRSNNSRAAESRFQMSKVRHYNLWQKARKEGKVDKKMIHLVEFLFSKQDYFTTSTCSGRILLIQLDEKETKREGAFFAKWHSLPKFEEVWKELQKKSKENLWFKQEPFVIVIGTSSLENAKHLMGVCRNNGVKKVGIMAAEEGKFLIEIMGSQYLSFLAKEKSKILVEKEFFKKQFQTACKKLKASWKMLERVEKALKKELY</sequence>
<organism evidence="8 12">
    <name type="scientific">Candidatus Iainarchaeum sp</name>
    <dbReference type="NCBI Taxonomy" id="3101447"/>
    <lineage>
        <taxon>Archaea</taxon>
        <taxon>Candidatus Iainarchaeota</taxon>
        <taxon>Candidatus Iainarchaeia</taxon>
        <taxon>Candidatus Iainarchaeales</taxon>
        <taxon>Candidatus Iainarchaeaceae</taxon>
        <taxon>Candidatus Iainarchaeum</taxon>
    </lineage>
</organism>
<dbReference type="Proteomes" id="UP000680185">
    <property type="component" value="Unassembled WGS sequence"/>
</dbReference>
<dbReference type="GO" id="GO:0008168">
    <property type="term" value="F:methyltransferase activity"/>
    <property type="evidence" value="ECO:0007669"/>
    <property type="project" value="UniProtKB-KW"/>
</dbReference>
<dbReference type="EMBL" id="DUFW01000049">
    <property type="protein sequence ID" value="HIH21627.1"/>
    <property type="molecule type" value="Genomic_DNA"/>
</dbReference>
<keyword evidence="5" id="KW-0819">tRNA processing</keyword>
<evidence type="ECO:0000313" key="12">
    <source>
        <dbReference type="Proteomes" id="UP000590964"/>
    </source>
</evidence>
<evidence type="ECO:0000256" key="5">
    <source>
        <dbReference type="ARBA" id="ARBA00022694"/>
    </source>
</evidence>
<evidence type="ECO:0000313" key="9">
    <source>
        <dbReference type="EMBL" id="HIH33136.1"/>
    </source>
</evidence>
<feature type="domain" description="tRNA wybutosine-synthesizing protein" evidence="7">
    <location>
        <begin position="25"/>
        <end position="198"/>
    </location>
</feature>
<evidence type="ECO:0000313" key="10">
    <source>
        <dbReference type="EMBL" id="MBS3058613.1"/>
    </source>
</evidence>
<reference evidence="10" key="2">
    <citation type="submission" date="2021-03" db="EMBL/GenBank/DDBJ databases">
        <authorList>
            <person name="Jaffe A."/>
        </authorList>
    </citation>
    <scope>NUCLEOTIDE SEQUENCE</scope>
    <source>
        <strain evidence="10">RIFCSPLOWO2_01_FULL_43_13</strain>
    </source>
</reference>
<protein>
    <recommendedName>
        <fullName evidence="6">tRNA(Phe) 7-((3-amino-3-carboxypropyl)-4-demethylwyosine(37)-N(4))-methyltransferase</fullName>
    </recommendedName>
</protein>
<dbReference type="InterPro" id="IPR036602">
    <property type="entry name" value="tRNA_yW-synthesising-like_sf"/>
</dbReference>
<comment type="similarity">
    <text evidence="1">Belongs to the TYW3 family.</text>
</comment>
<dbReference type="EMBL" id="JAGVWB010000030">
    <property type="protein sequence ID" value="MBS3058613.1"/>
    <property type="molecule type" value="Genomic_DNA"/>
</dbReference>
<accession>A0A7J4K0F3</accession>
<dbReference type="Proteomes" id="UP000590964">
    <property type="component" value="Unassembled WGS sequence"/>
</dbReference>
<dbReference type="Pfam" id="PF02676">
    <property type="entry name" value="TYW3"/>
    <property type="match status" value="1"/>
</dbReference>
<evidence type="ECO:0000313" key="8">
    <source>
        <dbReference type="EMBL" id="HIH21627.1"/>
    </source>
</evidence>
<keyword evidence="2" id="KW-0489">Methyltransferase</keyword>
<reference evidence="11 12" key="1">
    <citation type="journal article" date="2020" name="bioRxiv">
        <title>A rank-normalized archaeal taxonomy based on genome phylogeny resolves widespread incomplete and uneven classifications.</title>
        <authorList>
            <person name="Rinke C."/>
            <person name="Chuvochina M."/>
            <person name="Mussig A.J."/>
            <person name="Chaumeil P.-A."/>
            <person name="Waite D.W."/>
            <person name="Whitman W.B."/>
            <person name="Parks D.H."/>
            <person name="Hugenholtz P."/>
        </authorList>
    </citation>
    <scope>NUCLEOTIDE SEQUENCE [LARGE SCALE GENOMIC DNA]</scope>
</reference>
<evidence type="ECO:0000313" key="11">
    <source>
        <dbReference type="Proteomes" id="UP000527315"/>
    </source>
</evidence>
<evidence type="ECO:0000256" key="3">
    <source>
        <dbReference type="ARBA" id="ARBA00022679"/>
    </source>
</evidence>